<keyword evidence="2" id="KW-0503">Monooxygenase</keyword>
<dbReference type="Pfam" id="PF03992">
    <property type="entry name" value="ABM"/>
    <property type="match status" value="1"/>
</dbReference>
<evidence type="ECO:0000313" key="2">
    <source>
        <dbReference type="EMBL" id="HCA03703.1"/>
    </source>
</evidence>
<proteinExistence type="predicted"/>
<dbReference type="InterPro" id="IPR011008">
    <property type="entry name" value="Dimeric_a/b-barrel"/>
</dbReference>
<gene>
    <name evidence="2" type="ORF">DEO68_16410</name>
</gene>
<reference evidence="2" key="1">
    <citation type="journal article" date="2018" name="Nat. Biotechnol.">
        <title>A standardized bacterial taxonomy based on genome phylogeny substantially revises the tree of life.</title>
        <authorList>
            <person name="Parks D.H."/>
            <person name="Chuvochina M."/>
            <person name="Waite D.W."/>
            <person name="Rinke C."/>
            <person name="Skarshewski A."/>
            <person name="Chaumeil P.A."/>
            <person name="Hugenholtz P."/>
        </authorList>
    </citation>
    <scope>NUCLEOTIDE SEQUENCE [LARGE SCALE GENOMIC DNA]</scope>
    <source>
        <strain evidence="2">UBA11284</strain>
    </source>
</reference>
<name>A0A3D0KJL9_9GAMM</name>
<evidence type="ECO:0000259" key="1">
    <source>
        <dbReference type="PROSITE" id="PS51725"/>
    </source>
</evidence>
<dbReference type="InterPro" id="IPR007138">
    <property type="entry name" value="ABM_dom"/>
</dbReference>
<dbReference type="GO" id="GO:0004497">
    <property type="term" value="F:monooxygenase activity"/>
    <property type="evidence" value="ECO:0007669"/>
    <property type="project" value="UniProtKB-KW"/>
</dbReference>
<sequence length="93" mass="10612">MSKIILEGHIVVSDTDLATIMDELSGHIALTRRENGCLRFEVTQSPDAENVFYVYEEFIDRAAFEAHQQRVKLSGWGRVASNVERHYQVTEAD</sequence>
<dbReference type="Gene3D" id="3.30.70.100">
    <property type="match status" value="1"/>
</dbReference>
<keyword evidence="2" id="KW-0560">Oxidoreductase</keyword>
<dbReference type="AlphaFoldDB" id="A0A3D0KJL9"/>
<dbReference type="EMBL" id="DOTR01000093">
    <property type="protein sequence ID" value="HCA03703.1"/>
    <property type="molecule type" value="Genomic_DNA"/>
</dbReference>
<feature type="domain" description="ABM" evidence="1">
    <location>
        <begin position="4"/>
        <end position="93"/>
    </location>
</feature>
<dbReference type="PROSITE" id="PS51725">
    <property type="entry name" value="ABM"/>
    <property type="match status" value="1"/>
</dbReference>
<organism evidence="2">
    <name type="scientific">Halomonas campaniensis</name>
    <dbReference type="NCBI Taxonomy" id="213554"/>
    <lineage>
        <taxon>Bacteria</taxon>
        <taxon>Pseudomonadati</taxon>
        <taxon>Pseudomonadota</taxon>
        <taxon>Gammaproteobacteria</taxon>
        <taxon>Oceanospirillales</taxon>
        <taxon>Halomonadaceae</taxon>
        <taxon>Halomonas</taxon>
    </lineage>
</organism>
<accession>A0A3D0KJL9</accession>
<dbReference type="SUPFAM" id="SSF54909">
    <property type="entry name" value="Dimeric alpha+beta barrel"/>
    <property type="match status" value="1"/>
</dbReference>
<protein>
    <submittedName>
        <fullName evidence="2">Antibiotic biosynthesis monooxygenase</fullName>
    </submittedName>
</protein>
<comment type="caution">
    <text evidence="2">The sequence shown here is derived from an EMBL/GenBank/DDBJ whole genome shotgun (WGS) entry which is preliminary data.</text>
</comment>